<dbReference type="EMBL" id="VOXD01000038">
    <property type="protein sequence ID" value="TXF86718.1"/>
    <property type="molecule type" value="Genomic_DNA"/>
</dbReference>
<comment type="caution">
    <text evidence="2">The sequence shown here is derived from an EMBL/GenBank/DDBJ whole genome shotgun (WGS) entry which is preliminary data.</text>
</comment>
<dbReference type="Proteomes" id="UP000321907">
    <property type="component" value="Unassembled WGS sequence"/>
</dbReference>
<feature type="transmembrane region" description="Helical" evidence="1">
    <location>
        <begin position="115"/>
        <end position="132"/>
    </location>
</feature>
<keyword evidence="3" id="KW-1185">Reference proteome</keyword>
<feature type="transmembrane region" description="Helical" evidence="1">
    <location>
        <begin position="78"/>
        <end position="95"/>
    </location>
</feature>
<keyword evidence="1" id="KW-1133">Transmembrane helix</keyword>
<evidence type="ECO:0000313" key="2">
    <source>
        <dbReference type="EMBL" id="TXF86718.1"/>
    </source>
</evidence>
<protein>
    <submittedName>
        <fullName evidence="2">DUF4293 family protein</fullName>
    </submittedName>
</protein>
<evidence type="ECO:0000256" key="1">
    <source>
        <dbReference type="SAM" id="Phobius"/>
    </source>
</evidence>
<proteinExistence type="predicted"/>
<feature type="transmembrane region" description="Helical" evidence="1">
    <location>
        <begin position="49"/>
        <end position="69"/>
    </location>
</feature>
<accession>A0A5C7FBB5</accession>
<dbReference type="OrthoDB" id="594989at2"/>
<dbReference type="AlphaFoldDB" id="A0A5C7FBB5"/>
<sequence length="146" mass="16006">MIQRLQSVFLLLASSFCFGLFGTDAADSETKLNDSALFQDGSFNVFDDPVLIGIFALAGVIFLADIFLFRNRPLQMKLSMLAVVLTLAGTGYGVFRFYNDMGAKLAGAVTPDVGIAFPILILVFGILARNFIKKDEKLVRSADRLR</sequence>
<name>A0A5C7FBB5_9BACT</name>
<keyword evidence="1" id="KW-0812">Transmembrane</keyword>
<reference evidence="2 3" key="1">
    <citation type="submission" date="2019-08" db="EMBL/GenBank/DDBJ databases">
        <title>Lewinella sp. strain SSH13 Genome sequencing and assembly.</title>
        <authorList>
            <person name="Kim I."/>
        </authorList>
    </citation>
    <scope>NUCLEOTIDE SEQUENCE [LARGE SCALE GENOMIC DNA]</scope>
    <source>
        <strain evidence="2 3">SSH13</strain>
    </source>
</reference>
<organism evidence="2 3">
    <name type="scientific">Neolewinella aurantiaca</name>
    <dbReference type="NCBI Taxonomy" id="2602767"/>
    <lineage>
        <taxon>Bacteria</taxon>
        <taxon>Pseudomonadati</taxon>
        <taxon>Bacteroidota</taxon>
        <taxon>Saprospiria</taxon>
        <taxon>Saprospirales</taxon>
        <taxon>Lewinellaceae</taxon>
        <taxon>Neolewinella</taxon>
    </lineage>
</organism>
<evidence type="ECO:0000313" key="3">
    <source>
        <dbReference type="Proteomes" id="UP000321907"/>
    </source>
</evidence>
<gene>
    <name evidence="2" type="ORF">FUA23_19245</name>
</gene>
<keyword evidence="1" id="KW-0472">Membrane</keyword>
<dbReference type="Pfam" id="PF14126">
    <property type="entry name" value="DUF4293"/>
    <property type="match status" value="1"/>
</dbReference>
<dbReference type="InterPro" id="IPR025635">
    <property type="entry name" value="DUF4293"/>
</dbReference>
<dbReference type="RefSeq" id="WP_147932399.1">
    <property type="nucleotide sequence ID" value="NZ_VOXD01000038.1"/>
</dbReference>